<dbReference type="EMBL" id="GL766998">
    <property type="protein sequence ID" value="EFZ14416.1"/>
    <property type="molecule type" value="Genomic_DNA"/>
</dbReference>
<reference evidence="5" key="1">
    <citation type="journal article" date="2011" name="Proc. Natl. Acad. Sci. U.S.A.">
        <title>The genome of the fire ant Solenopsis invicta.</title>
        <authorList>
            <person name="Wurm Y."/>
            <person name="Wang J."/>
            <person name="Riba-Grognuz O."/>
            <person name="Corona M."/>
            <person name="Nygaard S."/>
            <person name="Hunt B.G."/>
            <person name="Ingram K.K."/>
            <person name="Falquet L."/>
            <person name="Nipitwattanaphon M."/>
            <person name="Gotzek D."/>
            <person name="Dijkstra M.B."/>
            <person name="Oettler J."/>
            <person name="Comtesse F."/>
            <person name="Shih C.J."/>
            <person name="Wu W.J."/>
            <person name="Yang C.C."/>
            <person name="Thomas J."/>
            <person name="Beaudoing E."/>
            <person name="Pradervand S."/>
            <person name="Flegel V."/>
            <person name="Cook E.D."/>
            <person name="Fabbretti R."/>
            <person name="Stockinger H."/>
            <person name="Long L."/>
            <person name="Farmerie W.G."/>
            <person name="Oakey J."/>
            <person name="Boomsma J.J."/>
            <person name="Pamilo P."/>
            <person name="Yi S.V."/>
            <person name="Heinze J."/>
            <person name="Goodisman M.A."/>
            <person name="Farinelli L."/>
            <person name="Harshman K."/>
            <person name="Hulo N."/>
            <person name="Cerutti L."/>
            <person name="Xenarios I."/>
            <person name="Shoemaker D."/>
            <person name="Keller L."/>
        </authorList>
    </citation>
    <scope>NUCLEOTIDE SEQUENCE [LARGE SCALE GENOMIC DNA]</scope>
</reference>
<keyword evidence="4" id="KW-1133">Transmembrane helix</keyword>
<dbReference type="AlphaFoldDB" id="E9IYD2"/>
<evidence type="ECO:0000313" key="5">
    <source>
        <dbReference type="EMBL" id="EFZ14416.1"/>
    </source>
</evidence>
<dbReference type="InterPro" id="IPR050271">
    <property type="entry name" value="UDP-glycosyltransferase"/>
</dbReference>
<keyword evidence="4" id="KW-0472">Membrane</keyword>
<dbReference type="SUPFAM" id="SSF53756">
    <property type="entry name" value="UDP-Glycosyltransferase/glycogen phosphorylase"/>
    <property type="match status" value="1"/>
</dbReference>
<gene>
    <name evidence="5" type="ORF">SINV_04168</name>
</gene>
<protein>
    <recommendedName>
        <fullName evidence="6">UDP-glucuronosyltransferase</fullName>
    </recommendedName>
</protein>
<evidence type="ECO:0000256" key="1">
    <source>
        <dbReference type="ARBA" id="ARBA00009995"/>
    </source>
</evidence>
<keyword evidence="2" id="KW-0328">Glycosyltransferase</keyword>
<dbReference type="Pfam" id="PF00201">
    <property type="entry name" value="UDPGT"/>
    <property type="match status" value="1"/>
</dbReference>
<comment type="similarity">
    <text evidence="1">Belongs to the UDP-glycosyltransferase family.</text>
</comment>
<proteinExistence type="inferred from homology"/>
<keyword evidence="3" id="KW-0808">Transferase</keyword>
<dbReference type="GO" id="GO:0008194">
    <property type="term" value="F:UDP-glycosyltransferase activity"/>
    <property type="evidence" value="ECO:0007669"/>
    <property type="project" value="InterPro"/>
</dbReference>
<feature type="non-terminal residue" evidence="5">
    <location>
        <position position="170"/>
    </location>
</feature>
<evidence type="ECO:0000256" key="2">
    <source>
        <dbReference type="ARBA" id="ARBA00022676"/>
    </source>
</evidence>
<keyword evidence="4" id="KW-0812">Transmembrane</keyword>
<evidence type="ECO:0000256" key="3">
    <source>
        <dbReference type="ARBA" id="ARBA00022679"/>
    </source>
</evidence>
<feature type="transmembrane region" description="Helical" evidence="4">
    <location>
        <begin position="122"/>
        <end position="148"/>
    </location>
</feature>
<accession>E9IYD2</accession>
<organism>
    <name type="scientific">Solenopsis invicta</name>
    <name type="common">Red imported fire ant</name>
    <name type="synonym">Solenopsis wagneri</name>
    <dbReference type="NCBI Taxonomy" id="13686"/>
    <lineage>
        <taxon>Eukaryota</taxon>
        <taxon>Metazoa</taxon>
        <taxon>Ecdysozoa</taxon>
        <taxon>Arthropoda</taxon>
        <taxon>Hexapoda</taxon>
        <taxon>Insecta</taxon>
        <taxon>Pterygota</taxon>
        <taxon>Neoptera</taxon>
        <taxon>Endopterygota</taxon>
        <taxon>Hymenoptera</taxon>
        <taxon>Apocrita</taxon>
        <taxon>Aculeata</taxon>
        <taxon>Formicoidea</taxon>
        <taxon>Formicidae</taxon>
        <taxon>Myrmicinae</taxon>
        <taxon>Solenopsis</taxon>
    </lineage>
</organism>
<dbReference type="HOGENOM" id="CLU_1572610_0_0_1"/>
<dbReference type="PANTHER" id="PTHR48043:SF145">
    <property type="entry name" value="FI06409P-RELATED"/>
    <property type="match status" value="1"/>
</dbReference>
<dbReference type="InterPro" id="IPR002213">
    <property type="entry name" value="UDP_glucos_trans"/>
</dbReference>
<dbReference type="PANTHER" id="PTHR48043">
    <property type="entry name" value="EG:EG0003.4 PROTEIN-RELATED"/>
    <property type="match status" value="1"/>
</dbReference>
<evidence type="ECO:0008006" key="6">
    <source>
        <dbReference type="Google" id="ProtNLM"/>
    </source>
</evidence>
<evidence type="ECO:0000256" key="4">
    <source>
        <dbReference type="SAM" id="Phobius"/>
    </source>
</evidence>
<name>E9IYD2_SOLIN</name>
<sequence>MVDQLYWSTRIRTTRQQSFVGIYGTTIVAATKTNRRYRKIINLLRKKEILIRSSVYFIEISFSIFSYRENAQKLSKAYRDRPASPLETAIWWTEYVARGNGRPYFRSDGAHLTWYQRYLIDVALVFTIIFVAFIYILFRLIKLLLLLFRVVKGMRGSKTGGKSKLEKKKD</sequence>